<sequence length="302" mass="34061">MATSEGTKEGYVGFEVPYLSRTCQTYYKIIGTLHHGVPPLIAIAGGPSCGSEYFEILSDVTEGRPKTLVLYDQLGSGRSTHLPETLGDTVLWTVQLFLDELHNLHEKLGIDKYDLLGHSWGGTIATSYAVQRPPGLRNLIIFSSQPSTQLLMEGHAEIRSILPREIREALDKYEEDGRATPEYRKGREYYTMHHMCMIVPMPPPIVMAFAWASKDPTVSLTMFGKGMFKVTGPMKDWSVVDQLSKIQVPTLVLNGAQDSARNFSVAPFVDRIPNVKWVKFENSSHMAHFEERERFMQTNKYT</sequence>
<dbReference type="AlphaFoldDB" id="A0A4Y7THI9"/>
<dbReference type="PIRSF" id="PIRSF005539">
    <property type="entry name" value="Pept_S33_TRI_F1"/>
    <property type="match status" value="1"/>
</dbReference>
<evidence type="ECO:0000259" key="3">
    <source>
        <dbReference type="Pfam" id="PF00561"/>
    </source>
</evidence>
<dbReference type="InterPro" id="IPR029058">
    <property type="entry name" value="AB_hydrolase_fold"/>
</dbReference>
<name>A0A4Y7THI9_COPMI</name>
<evidence type="ECO:0000256" key="1">
    <source>
        <dbReference type="ARBA" id="ARBA00010088"/>
    </source>
</evidence>
<dbReference type="InterPro" id="IPR050266">
    <property type="entry name" value="AB_hydrolase_sf"/>
</dbReference>
<dbReference type="InterPro" id="IPR005945">
    <property type="entry name" value="Pro_imino_pep"/>
</dbReference>
<accession>A0A4Y7THI9</accession>
<evidence type="ECO:0000313" key="4">
    <source>
        <dbReference type="EMBL" id="TEB33461.1"/>
    </source>
</evidence>
<dbReference type="GO" id="GO:0016020">
    <property type="term" value="C:membrane"/>
    <property type="evidence" value="ECO:0007669"/>
    <property type="project" value="TreeGrafter"/>
</dbReference>
<dbReference type="STRING" id="71717.A0A4Y7THI9"/>
<dbReference type="PANTHER" id="PTHR43798">
    <property type="entry name" value="MONOACYLGLYCEROL LIPASE"/>
    <property type="match status" value="1"/>
</dbReference>
<dbReference type="NCBIfam" id="TIGR01250">
    <property type="entry name" value="pro_imino_pep_2"/>
    <property type="match status" value="1"/>
</dbReference>
<reference evidence="4 5" key="1">
    <citation type="journal article" date="2019" name="Nat. Ecol. Evol.">
        <title>Megaphylogeny resolves global patterns of mushroom evolution.</title>
        <authorList>
            <person name="Varga T."/>
            <person name="Krizsan K."/>
            <person name="Foldi C."/>
            <person name="Dima B."/>
            <person name="Sanchez-Garcia M."/>
            <person name="Sanchez-Ramirez S."/>
            <person name="Szollosi G.J."/>
            <person name="Szarkandi J.G."/>
            <person name="Papp V."/>
            <person name="Albert L."/>
            <person name="Andreopoulos W."/>
            <person name="Angelini C."/>
            <person name="Antonin V."/>
            <person name="Barry K.W."/>
            <person name="Bougher N.L."/>
            <person name="Buchanan P."/>
            <person name="Buyck B."/>
            <person name="Bense V."/>
            <person name="Catcheside P."/>
            <person name="Chovatia M."/>
            <person name="Cooper J."/>
            <person name="Damon W."/>
            <person name="Desjardin D."/>
            <person name="Finy P."/>
            <person name="Geml J."/>
            <person name="Haridas S."/>
            <person name="Hughes K."/>
            <person name="Justo A."/>
            <person name="Karasinski D."/>
            <person name="Kautmanova I."/>
            <person name="Kiss B."/>
            <person name="Kocsube S."/>
            <person name="Kotiranta H."/>
            <person name="LaButti K.M."/>
            <person name="Lechner B.E."/>
            <person name="Liimatainen K."/>
            <person name="Lipzen A."/>
            <person name="Lukacs Z."/>
            <person name="Mihaltcheva S."/>
            <person name="Morgado L.N."/>
            <person name="Niskanen T."/>
            <person name="Noordeloos M.E."/>
            <person name="Ohm R.A."/>
            <person name="Ortiz-Santana B."/>
            <person name="Ovrebo C."/>
            <person name="Racz N."/>
            <person name="Riley R."/>
            <person name="Savchenko A."/>
            <person name="Shiryaev A."/>
            <person name="Soop K."/>
            <person name="Spirin V."/>
            <person name="Szebenyi C."/>
            <person name="Tomsovsky M."/>
            <person name="Tulloss R.E."/>
            <person name="Uehling J."/>
            <person name="Grigoriev I.V."/>
            <person name="Vagvolgyi C."/>
            <person name="Papp T."/>
            <person name="Martin F.M."/>
            <person name="Miettinen O."/>
            <person name="Hibbett D.S."/>
            <person name="Nagy L.G."/>
        </authorList>
    </citation>
    <scope>NUCLEOTIDE SEQUENCE [LARGE SCALE GENOMIC DNA]</scope>
    <source>
        <strain evidence="4 5">FP101781</strain>
    </source>
</reference>
<organism evidence="4 5">
    <name type="scientific">Coprinellus micaceus</name>
    <name type="common">Glistening ink-cap mushroom</name>
    <name type="synonym">Coprinus micaceus</name>
    <dbReference type="NCBI Taxonomy" id="71717"/>
    <lineage>
        <taxon>Eukaryota</taxon>
        <taxon>Fungi</taxon>
        <taxon>Dikarya</taxon>
        <taxon>Basidiomycota</taxon>
        <taxon>Agaricomycotina</taxon>
        <taxon>Agaricomycetes</taxon>
        <taxon>Agaricomycetidae</taxon>
        <taxon>Agaricales</taxon>
        <taxon>Agaricineae</taxon>
        <taxon>Psathyrellaceae</taxon>
        <taxon>Coprinellus</taxon>
    </lineage>
</organism>
<dbReference type="Pfam" id="PF00561">
    <property type="entry name" value="Abhydrolase_1"/>
    <property type="match status" value="1"/>
</dbReference>
<dbReference type="GO" id="GO:0006508">
    <property type="term" value="P:proteolysis"/>
    <property type="evidence" value="ECO:0007669"/>
    <property type="project" value="InterPro"/>
</dbReference>
<dbReference type="InterPro" id="IPR000073">
    <property type="entry name" value="AB_hydrolase_1"/>
</dbReference>
<protein>
    <submittedName>
        <fullName evidence="4">Proline-specific peptidase</fullName>
    </submittedName>
</protein>
<dbReference type="GO" id="GO:0008233">
    <property type="term" value="F:peptidase activity"/>
    <property type="evidence" value="ECO:0007669"/>
    <property type="project" value="InterPro"/>
</dbReference>
<dbReference type="OrthoDB" id="190201at2759"/>
<gene>
    <name evidence="4" type="ORF">FA13DRAFT_154601</name>
</gene>
<dbReference type="PRINTS" id="PR00793">
    <property type="entry name" value="PROAMNOPTASE"/>
</dbReference>
<keyword evidence="2" id="KW-0378">Hydrolase</keyword>
<proteinExistence type="inferred from homology"/>
<evidence type="ECO:0000256" key="2">
    <source>
        <dbReference type="ARBA" id="ARBA00022801"/>
    </source>
</evidence>
<dbReference type="PANTHER" id="PTHR43798:SF33">
    <property type="entry name" value="HYDROLASE, PUTATIVE (AFU_ORTHOLOGUE AFUA_2G14860)-RELATED"/>
    <property type="match status" value="1"/>
</dbReference>
<dbReference type="EMBL" id="QPFP01000012">
    <property type="protein sequence ID" value="TEB33461.1"/>
    <property type="molecule type" value="Genomic_DNA"/>
</dbReference>
<dbReference type="Proteomes" id="UP000298030">
    <property type="component" value="Unassembled WGS sequence"/>
</dbReference>
<evidence type="ECO:0000313" key="5">
    <source>
        <dbReference type="Proteomes" id="UP000298030"/>
    </source>
</evidence>
<comment type="similarity">
    <text evidence="1">Belongs to the peptidase S33 family.</text>
</comment>
<comment type="caution">
    <text evidence="4">The sequence shown here is derived from an EMBL/GenBank/DDBJ whole genome shotgun (WGS) entry which is preliminary data.</text>
</comment>
<dbReference type="InterPro" id="IPR002410">
    <property type="entry name" value="Peptidase_S33"/>
</dbReference>
<dbReference type="SUPFAM" id="SSF53474">
    <property type="entry name" value="alpha/beta-Hydrolases"/>
    <property type="match status" value="1"/>
</dbReference>
<dbReference type="Gene3D" id="3.40.50.1820">
    <property type="entry name" value="alpha/beta hydrolase"/>
    <property type="match status" value="1"/>
</dbReference>
<feature type="domain" description="AB hydrolase-1" evidence="3">
    <location>
        <begin position="38"/>
        <end position="291"/>
    </location>
</feature>
<keyword evidence="5" id="KW-1185">Reference proteome</keyword>